<comment type="subcellular location">
    <subcellularLocation>
        <location evidence="2">Cytoplasm</location>
    </subcellularLocation>
</comment>
<dbReference type="GO" id="GO:0005829">
    <property type="term" value="C:cytosol"/>
    <property type="evidence" value="ECO:0007669"/>
    <property type="project" value="TreeGrafter"/>
</dbReference>
<dbReference type="InterPro" id="IPR015946">
    <property type="entry name" value="KH_dom-like_a/b"/>
</dbReference>
<dbReference type="HAMAP" id="MF_00003">
    <property type="entry name" value="RbfA"/>
    <property type="match status" value="1"/>
</dbReference>
<evidence type="ECO:0000313" key="3">
    <source>
        <dbReference type="EMBL" id="TXL63728.1"/>
    </source>
</evidence>
<dbReference type="AlphaFoldDB" id="A0A5C8NR35"/>
<evidence type="ECO:0000256" key="1">
    <source>
        <dbReference type="ARBA" id="ARBA00022517"/>
    </source>
</evidence>
<comment type="similarity">
    <text evidence="2">Belongs to the RbfA family.</text>
</comment>
<dbReference type="NCBIfam" id="TIGR00082">
    <property type="entry name" value="rbfA"/>
    <property type="match status" value="1"/>
</dbReference>
<comment type="caution">
    <text evidence="3">The sequence shown here is derived from an EMBL/GenBank/DDBJ whole genome shotgun (WGS) entry which is preliminary data.</text>
</comment>
<dbReference type="PANTHER" id="PTHR33515">
    <property type="entry name" value="RIBOSOME-BINDING FACTOR A, CHLOROPLASTIC-RELATED"/>
    <property type="match status" value="1"/>
</dbReference>
<dbReference type="PANTHER" id="PTHR33515:SF1">
    <property type="entry name" value="RIBOSOME-BINDING FACTOR A, CHLOROPLASTIC-RELATED"/>
    <property type="match status" value="1"/>
</dbReference>
<dbReference type="Proteomes" id="UP000321548">
    <property type="component" value="Unassembled WGS sequence"/>
</dbReference>
<sequence length="125" mass="13834">MSRHQPGGSGRSVRVAEQVHHELAELIRAEVKDPRVGMVTLTGVELTPDYAYATVYFTVLPDDPATVASTRAGLERAAGFLRGQLGRRVRIHTTPELRFVHDQSTAHGMEMSKLIDEAVRRQADD</sequence>
<protein>
    <recommendedName>
        <fullName evidence="2">Ribosome-binding factor A</fullName>
    </recommendedName>
</protein>
<gene>
    <name evidence="2 3" type="primary">rbfA</name>
    <name evidence="3" type="ORF">FHP08_15580</name>
</gene>
<dbReference type="RefSeq" id="WP_147705421.1">
    <property type="nucleotide sequence ID" value="NZ_VDUY01000007.1"/>
</dbReference>
<proteinExistence type="inferred from homology"/>
<organism evidence="3 4">
    <name type="scientific">Zeimonas arvi</name>
    <dbReference type="NCBI Taxonomy" id="2498847"/>
    <lineage>
        <taxon>Bacteria</taxon>
        <taxon>Pseudomonadati</taxon>
        <taxon>Pseudomonadota</taxon>
        <taxon>Betaproteobacteria</taxon>
        <taxon>Burkholderiales</taxon>
        <taxon>Burkholderiaceae</taxon>
        <taxon>Zeimonas</taxon>
    </lineage>
</organism>
<dbReference type="EMBL" id="VDUY01000007">
    <property type="protein sequence ID" value="TXL63728.1"/>
    <property type="molecule type" value="Genomic_DNA"/>
</dbReference>
<evidence type="ECO:0000256" key="2">
    <source>
        <dbReference type="HAMAP-Rule" id="MF_00003"/>
    </source>
</evidence>
<dbReference type="GO" id="GO:0030490">
    <property type="term" value="P:maturation of SSU-rRNA"/>
    <property type="evidence" value="ECO:0007669"/>
    <property type="project" value="UniProtKB-UniRule"/>
</dbReference>
<dbReference type="SUPFAM" id="SSF89919">
    <property type="entry name" value="Ribosome-binding factor A, RbfA"/>
    <property type="match status" value="1"/>
</dbReference>
<comment type="function">
    <text evidence="2">One of several proteins that assist in the late maturation steps of the functional core of the 30S ribosomal subunit. Associates with free 30S ribosomal subunits (but not with 30S subunits that are part of 70S ribosomes or polysomes). Required for efficient processing of 16S rRNA. May interact with the 5'-terminal helix region of 16S rRNA.</text>
</comment>
<comment type="subunit">
    <text evidence="2">Monomer. Binds 30S ribosomal subunits, but not 50S ribosomal subunits or 70S ribosomes.</text>
</comment>
<dbReference type="OrthoDB" id="307788at2"/>
<accession>A0A5C8NR35</accession>
<keyword evidence="4" id="KW-1185">Reference proteome</keyword>
<dbReference type="InterPro" id="IPR000238">
    <property type="entry name" value="RbfA"/>
</dbReference>
<dbReference type="Pfam" id="PF02033">
    <property type="entry name" value="RBFA"/>
    <property type="match status" value="1"/>
</dbReference>
<dbReference type="Gene3D" id="3.30.300.20">
    <property type="match status" value="1"/>
</dbReference>
<keyword evidence="1 2" id="KW-0690">Ribosome biogenesis</keyword>
<dbReference type="InterPro" id="IPR023799">
    <property type="entry name" value="RbfA_dom_sf"/>
</dbReference>
<keyword evidence="2" id="KW-0963">Cytoplasm</keyword>
<evidence type="ECO:0000313" key="4">
    <source>
        <dbReference type="Proteomes" id="UP000321548"/>
    </source>
</evidence>
<reference evidence="3 4" key="1">
    <citation type="submission" date="2019-06" db="EMBL/GenBank/DDBJ databases">
        <title>Quisquiliibacterium sp. nov., isolated from a maize field.</title>
        <authorList>
            <person name="Lin S.-Y."/>
            <person name="Tsai C.-F."/>
            <person name="Young C.-C."/>
        </authorList>
    </citation>
    <scope>NUCLEOTIDE SEQUENCE [LARGE SCALE GENOMIC DNA]</scope>
    <source>
        <strain evidence="3 4">CC-CFT501</strain>
    </source>
</reference>
<dbReference type="GO" id="GO:0043024">
    <property type="term" value="F:ribosomal small subunit binding"/>
    <property type="evidence" value="ECO:0007669"/>
    <property type="project" value="TreeGrafter"/>
</dbReference>
<name>A0A5C8NR35_9BURK</name>